<evidence type="ECO:0000313" key="2">
    <source>
        <dbReference type="EMBL" id="MXU87880.1"/>
    </source>
</evidence>
<sequence>MRPTSSTVSCTTLVCGSISTSLTRSLARSTWLLGNRFLRPLLRYFWRPLKRQLQTFSTRSKGCWMTGSTRGTSRTTPTSTSGLGKNEPPERVSWCWTLQ</sequence>
<proteinExistence type="predicted"/>
<evidence type="ECO:0000256" key="1">
    <source>
        <dbReference type="SAM" id="MobiDB-lite"/>
    </source>
</evidence>
<accession>A0A6B0UEK8</accession>
<feature type="compositionally biased region" description="Low complexity" evidence="1">
    <location>
        <begin position="66"/>
        <end position="84"/>
    </location>
</feature>
<dbReference type="EMBL" id="GIFC01005797">
    <property type="protein sequence ID" value="MXU87880.1"/>
    <property type="molecule type" value="Transcribed_RNA"/>
</dbReference>
<reference evidence="2" key="1">
    <citation type="submission" date="2019-12" db="EMBL/GenBank/DDBJ databases">
        <title>An insight into the sialome of adult female Ixodes ricinus ticks feeding for 6 days.</title>
        <authorList>
            <person name="Perner J."/>
            <person name="Ribeiro J.M.C."/>
        </authorList>
    </citation>
    <scope>NUCLEOTIDE SEQUENCE</scope>
    <source>
        <strain evidence="2">Semi-engorged</strain>
        <tissue evidence="2">Salivary glands</tissue>
    </source>
</reference>
<feature type="region of interest" description="Disordered" evidence="1">
    <location>
        <begin position="64"/>
        <end position="99"/>
    </location>
</feature>
<dbReference type="AlphaFoldDB" id="A0A6B0UEK8"/>
<name>A0A6B0UEK8_IXORI</name>
<organism evidence="2">
    <name type="scientific">Ixodes ricinus</name>
    <name type="common">Common tick</name>
    <name type="synonym">Acarus ricinus</name>
    <dbReference type="NCBI Taxonomy" id="34613"/>
    <lineage>
        <taxon>Eukaryota</taxon>
        <taxon>Metazoa</taxon>
        <taxon>Ecdysozoa</taxon>
        <taxon>Arthropoda</taxon>
        <taxon>Chelicerata</taxon>
        <taxon>Arachnida</taxon>
        <taxon>Acari</taxon>
        <taxon>Parasitiformes</taxon>
        <taxon>Ixodida</taxon>
        <taxon>Ixodoidea</taxon>
        <taxon>Ixodidae</taxon>
        <taxon>Ixodinae</taxon>
        <taxon>Ixodes</taxon>
    </lineage>
</organism>
<protein>
    <submittedName>
        <fullName evidence="2">Putative secreted protein</fullName>
    </submittedName>
</protein>